<reference evidence="2 3" key="1">
    <citation type="submission" date="2018-04" db="EMBL/GenBank/DDBJ databases">
        <title>Genomic Encyclopedia of Archaeal and Bacterial Type Strains, Phase II (KMG-II): from individual species to whole genera.</title>
        <authorList>
            <person name="Goeker M."/>
        </authorList>
    </citation>
    <scope>NUCLEOTIDE SEQUENCE [LARGE SCALE GENOMIC DNA]</scope>
    <source>
        <strain evidence="2 3">DSM 21823</strain>
    </source>
</reference>
<protein>
    <recommendedName>
        <fullName evidence="4">CENP-V/GFA domain-containing protein</fullName>
    </recommendedName>
</protein>
<gene>
    <name evidence="2" type="ORF">C8N34_109134</name>
</gene>
<evidence type="ECO:0008006" key="4">
    <source>
        <dbReference type="Google" id="ProtNLM"/>
    </source>
</evidence>
<proteinExistence type="predicted"/>
<dbReference type="AlphaFoldDB" id="A0A2T6AXV4"/>
<organism evidence="2 3">
    <name type="scientific">Gemmobacter caeni</name>
    <dbReference type="NCBI Taxonomy" id="589035"/>
    <lineage>
        <taxon>Bacteria</taxon>
        <taxon>Pseudomonadati</taxon>
        <taxon>Pseudomonadota</taxon>
        <taxon>Alphaproteobacteria</taxon>
        <taxon>Rhodobacterales</taxon>
        <taxon>Paracoccaceae</taxon>
        <taxon>Gemmobacter</taxon>
    </lineage>
</organism>
<dbReference type="InterPro" id="IPR046149">
    <property type="entry name" value="DUF6151"/>
</dbReference>
<dbReference type="EMBL" id="QBKP01000009">
    <property type="protein sequence ID" value="PTX48626.1"/>
    <property type="molecule type" value="Genomic_DNA"/>
</dbReference>
<evidence type="ECO:0000313" key="3">
    <source>
        <dbReference type="Proteomes" id="UP000244224"/>
    </source>
</evidence>
<name>A0A2T6AXV4_9RHOB</name>
<keyword evidence="3" id="KW-1185">Reference proteome</keyword>
<sequence length="197" mass="21395">MTEAHMTNPRQFLCTCGTMQWEIAPTAPGTHVECYCADCQSFVRHLKADAIWLDARGGTEIFQTLPQHIRFTAGYDRLAALRLGPKGLMRWYAGCCGAPIGNSLPHMGLPFFAAILKPGQAGFGPVTCHANTAAAHSPVKPNGTFGAILGLLARALPAKITGSWRQNPFFRDSRTPAVRPEILTRDQRNAARPPSGR</sequence>
<accession>A0A2T6AXV4</accession>
<evidence type="ECO:0000313" key="2">
    <source>
        <dbReference type="EMBL" id="PTX48626.1"/>
    </source>
</evidence>
<evidence type="ECO:0000256" key="1">
    <source>
        <dbReference type="SAM" id="MobiDB-lite"/>
    </source>
</evidence>
<comment type="caution">
    <text evidence="2">The sequence shown here is derived from an EMBL/GenBank/DDBJ whole genome shotgun (WGS) entry which is preliminary data.</text>
</comment>
<feature type="region of interest" description="Disordered" evidence="1">
    <location>
        <begin position="167"/>
        <end position="197"/>
    </location>
</feature>
<dbReference type="Gene3D" id="2.170.150.70">
    <property type="match status" value="1"/>
</dbReference>
<dbReference type="Pfam" id="PF19648">
    <property type="entry name" value="DUF6151"/>
    <property type="match status" value="1"/>
</dbReference>
<dbReference type="Proteomes" id="UP000244224">
    <property type="component" value="Unassembled WGS sequence"/>
</dbReference>